<dbReference type="AlphaFoldDB" id="A0A0C3C297"/>
<organism evidence="2 3">
    <name type="scientific">Hebeloma cylindrosporum</name>
    <dbReference type="NCBI Taxonomy" id="76867"/>
    <lineage>
        <taxon>Eukaryota</taxon>
        <taxon>Fungi</taxon>
        <taxon>Dikarya</taxon>
        <taxon>Basidiomycota</taxon>
        <taxon>Agaricomycotina</taxon>
        <taxon>Agaricomycetes</taxon>
        <taxon>Agaricomycetidae</taxon>
        <taxon>Agaricales</taxon>
        <taxon>Agaricineae</taxon>
        <taxon>Hymenogastraceae</taxon>
        <taxon>Hebeloma</taxon>
    </lineage>
</organism>
<protein>
    <submittedName>
        <fullName evidence="2">Uncharacterized protein</fullName>
    </submittedName>
</protein>
<dbReference type="EMBL" id="KN831791">
    <property type="protein sequence ID" value="KIM38409.1"/>
    <property type="molecule type" value="Genomic_DNA"/>
</dbReference>
<feature type="region of interest" description="Disordered" evidence="1">
    <location>
        <begin position="1"/>
        <end position="22"/>
    </location>
</feature>
<keyword evidence="3" id="KW-1185">Reference proteome</keyword>
<feature type="non-terminal residue" evidence="2">
    <location>
        <position position="93"/>
    </location>
</feature>
<sequence>MSHSKAANDHSSTFERRDHPPNMKFGIWNSTDILNALSKFHGTRTSRSGWIWANIPILWLLERNQNHIFPVLRARAQNLQIFFDTLSEIDHLR</sequence>
<proteinExistence type="predicted"/>
<dbReference type="HOGENOM" id="CLU_2446635_0_0_1"/>
<reference evidence="3" key="2">
    <citation type="submission" date="2015-01" db="EMBL/GenBank/DDBJ databases">
        <title>Evolutionary Origins and Diversification of the Mycorrhizal Mutualists.</title>
        <authorList>
            <consortium name="DOE Joint Genome Institute"/>
            <consortium name="Mycorrhizal Genomics Consortium"/>
            <person name="Kohler A."/>
            <person name="Kuo A."/>
            <person name="Nagy L.G."/>
            <person name="Floudas D."/>
            <person name="Copeland A."/>
            <person name="Barry K.W."/>
            <person name="Cichocki N."/>
            <person name="Veneault-Fourrey C."/>
            <person name="LaButti K."/>
            <person name="Lindquist E.A."/>
            <person name="Lipzen A."/>
            <person name="Lundell T."/>
            <person name="Morin E."/>
            <person name="Murat C."/>
            <person name="Riley R."/>
            <person name="Ohm R."/>
            <person name="Sun H."/>
            <person name="Tunlid A."/>
            <person name="Henrissat B."/>
            <person name="Grigoriev I.V."/>
            <person name="Hibbett D.S."/>
            <person name="Martin F."/>
        </authorList>
    </citation>
    <scope>NUCLEOTIDE SEQUENCE [LARGE SCALE GENOMIC DNA]</scope>
    <source>
        <strain evidence="3">h7</strain>
    </source>
</reference>
<evidence type="ECO:0000313" key="2">
    <source>
        <dbReference type="EMBL" id="KIM38409.1"/>
    </source>
</evidence>
<accession>A0A0C3C297</accession>
<name>A0A0C3C297_HEBCY</name>
<reference evidence="2 3" key="1">
    <citation type="submission" date="2014-04" db="EMBL/GenBank/DDBJ databases">
        <authorList>
            <consortium name="DOE Joint Genome Institute"/>
            <person name="Kuo A."/>
            <person name="Gay G."/>
            <person name="Dore J."/>
            <person name="Kohler A."/>
            <person name="Nagy L.G."/>
            <person name="Floudas D."/>
            <person name="Copeland A."/>
            <person name="Barry K.W."/>
            <person name="Cichocki N."/>
            <person name="Veneault-Fourrey C."/>
            <person name="LaButti K."/>
            <person name="Lindquist E.A."/>
            <person name="Lipzen A."/>
            <person name="Lundell T."/>
            <person name="Morin E."/>
            <person name="Murat C."/>
            <person name="Sun H."/>
            <person name="Tunlid A."/>
            <person name="Henrissat B."/>
            <person name="Grigoriev I.V."/>
            <person name="Hibbett D.S."/>
            <person name="Martin F."/>
            <person name="Nordberg H.P."/>
            <person name="Cantor M.N."/>
            <person name="Hua S.X."/>
        </authorList>
    </citation>
    <scope>NUCLEOTIDE SEQUENCE [LARGE SCALE GENOMIC DNA]</scope>
    <source>
        <strain evidence="3">h7</strain>
    </source>
</reference>
<feature type="compositionally biased region" description="Basic and acidic residues" evidence="1">
    <location>
        <begin position="1"/>
        <end position="21"/>
    </location>
</feature>
<evidence type="ECO:0000256" key="1">
    <source>
        <dbReference type="SAM" id="MobiDB-lite"/>
    </source>
</evidence>
<evidence type="ECO:0000313" key="3">
    <source>
        <dbReference type="Proteomes" id="UP000053424"/>
    </source>
</evidence>
<gene>
    <name evidence="2" type="ORF">M413DRAFT_447870</name>
</gene>
<dbReference type="Proteomes" id="UP000053424">
    <property type="component" value="Unassembled WGS sequence"/>
</dbReference>